<reference evidence="1 2" key="1">
    <citation type="submission" date="2014-10" db="EMBL/GenBank/DDBJ databases">
        <title>Draft genome sequence of Pseudomonas chlororaphis EA105.</title>
        <authorList>
            <person name="McCully L.M."/>
            <person name="Bitzer A.S."/>
            <person name="Spence C."/>
            <person name="Bais H."/>
            <person name="Silby M.W."/>
        </authorList>
    </citation>
    <scope>NUCLEOTIDE SEQUENCE [LARGE SCALE GENOMIC DNA]</scope>
    <source>
        <strain evidence="1 2">EA105</strain>
    </source>
</reference>
<dbReference type="InterPro" id="IPR004027">
    <property type="entry name" value="SEC_C_motif"/>
</dbReference>
<gene>
    <name evidence="1" type="ORF">NZ35_20290</name>
</gene>
<protein>
    <recommendedName>
        <fullName evidence="3">Preprotein translocase subunit SecA</fullName>
    </recommendedName>
</protein>
<evidence type="ECO:0008006" key="3">
    <source>
        <dbReference type="Google" id="ProtNLM"/>
    </source>
</evidence>
<accession>A0A0A6D6V8</accession>
<evidence type="ECO:0000313" key="2">
    <source>
        <dbReference type="Proteomes" id="UP000030564"/>
    </source>
</evidence>
<dbReference type="EMBL" id="JSFK01000022">
    <property type="protein sequence ID" value="KHA71513.1"/>
    <property type="molecule type" value="Genomic_DNA"/>
</dbReference>
<dbReference type="Pfam" id="PF02810">
    <property type="entry name" value="SEC-C"/>
    <property type="match status" value="1"/>
</dbReference>
<dbReference type="OrthoDB" id="21421at2"/>
<dbReference type="PATRIC" id="fig|587753.9.peg.2694"/>
<comment type="caution">
    <text evidence="1">The sequence shown here is derived from an EMBL/GenBank/DDBJ whole genome shotgun (WGS) entry which is preliminary data.</text>
</comment>
<dbReference type="AlphaFoldDB" id="A0A0A6D6V8"/>
<dbReference type="Gene3D" id="3.10.450.50">
    <property type="match status" value="1"/>
</dbReference>
<name>A0A0A6D6V8_9PSED</name>
<proteinExistence type="predicted"/>
<dbReference type="Proteomes" id="UP000030564">
    <property type="component" value="Unassembled WGS sequence"/>
</dbReference>
<dbReference type="SUPFAM" id="SSF103642">
    <property type="entry name" value="Sec-C motif"/>
    <property type="match status" value="1"/>
</dbReference>
<evidence type="ECO:0000313" key="1">
    <source>
        <dbReference type="EMBL" id="KHA71513.1"/>
    </source>
</evidence>
<sequence length="811" mass="92560">MKKRSAKKKLKPDESYIKGPMAMARFGKDVVFESNFSSDEYKKLKEKIVRAHPGVVAKINVLIQKISDLVKVLPPIELLQMSWMKLFMSMRGVQAEADVGHEQNHALRMVDYIQSIIASVEPSAYKDEVLDEDWETLSCMVEELFTVVNGEYQIGATFTRGVADPDQDMNVEEFKFKAQLQWCNVRGERFYYHQVIALEGLIFSQSDLIQKVFAVSPQEIVAEFQKIMHVQTRGLYESTKVLEEMRFAFLEHFEGALAADYVGLSPADALSSFLKGTGKLEMHEDALGKIFGLGLFDLRKITSLPDHFLDKLSWLPGEDKDFMADGEMKGWPLRIWPTFKRPFIKYGGSYFCFDIHSLFDNVYRQLEKQVFLTGEKNKQDWIKIRTSVSEQLPIEYLSRLLPSSTVIKEAYYDVVDPVSGKHKLCEADCLFVCGDVLFVIEVKAASFTYTSPADDFDAFTNSLKTLVQNPVNQGRRFLEFLESEEEVAILDKRKVERVRLRRDSYKRKVILALTVDPFTELAAQAQSLEKLGITLGDSFFWSLSIDDLQVYADVFTNPLMFMHFVEQRMLASKCNALELDDELDHLGLYLVHNNYSLYAEEKLGNNKARLRFNGYRSDVDKFFYDLQCDGCVSPLLKRSYSDRFVELLDVLSAKEGGLLSEASRCLLGTDIESRKSAFEYVDQTIVSGGEGYTPVSMYGSSRITIFPFVEDVNQCSIDVAVNYVQAVMLASKESSRCLICLFFDCEQKLVDFFWQELSLDNIPLDKVEGLKLAADSIREKRISDVKFANKKIGRNDACPCLSGRKYKYCCA</sequence>
<organism evidence="1 2">
    <name type="scientific">Pseudomonas chlororaphis</name>
    <dbReference type="NCBI Taxonomy" id="587753"/>
    <lineage>
        <taxon>Bacteria</taxon>
        <taxon>Pseudomonadati</taxon>
        <taxon>Pseudomonadota</taxon>
        <taxon>Gammaproteobacteria</taxon>
        <taxon>Pseudomonadales</taxon>
        <taxon>Pseudomonadaceae</taxon>
        <taxon>Pseudomonas</taxon>
    </lineage>
</organism>